<dbReference type="STRING" id="47500.AF333_02595"/>
<evidence type="ECO:0000313" key="5">
    <source>
        <dbReference type="EMBL" id="SDI45884.1"/>
    </source>
</evidence>
<dbReference type="SUPFAM" id="SSF53756">
    <property type="entry name" value="UDP-Glycosyltransferase/glycogen phosphorylase"/>
    <property type="match status" value="1"/>
</dbReference>
<evidence type="ECO:0000313" key="4">
    <source>
        <dbReference type="EMBL" id="KON94547.1"/>
    </source>
</evidence>
<keyword evidence="6" id="KW-1185">Reference proteome</keyword>
<dbReference type="EMBL" id="LGUG01000004">
    <property type="protein sequence ID" value="KON94547.1"/>
    <property type="molecule type" value="Genomic_DNA"/>
</dbReference>
<evidence type="ECO:0000259" key="3">
    <source>
        <dbReference type="Pfam" id="PF13439"/>
    </source>
</evidence>
<dbReference type="EMBL" id="FNED01000004">
    <property type="protein sequence ID" value="SDI45884.1"/>
    <property type="molecule type" value="Genomic_DNA"/>
</dbReference>
<accession>A0A0M0GYJ4</accession>
<dbReference type="PANTHER" id="PTHR46401:SF2">
    <property type="entry name" value="GLYCOSYLTRANSFERASE WBBK-RELATED"/>
    <property type="match status" value="1"/>
</dbReference>
<dbReference type="InterPro" id="IPR001296">
    <property type="entry name" value="Glyco_trans_1"/>
</dbReference>
<dbReference type="Gene3D" id="3.40.50.2000">
    <property type="entry name" value="Glycogen Phosphorylase B"/>
    <property type="match status" value="2"/>
</dbReference>
<dbReference type="PATRIC" id="fig|47500.9.peg.1580"/>
<evidence type="ECO:0000256" key="1">
    <source>
        <dbReference type="ARBA" id="ARBA00022679"/>
    </source>
</evidence>
<gene>
    <name evidence="4" type="ORF">AF333_02595</name>
    <name evidence="5" type="ORF">SAMN04487909_10489</name>
</gene>
<reference evidence="4 6" key="1">
    <citation type="submission" date="2015-07" db="EMBL/GenBank/DDBJ databases">
        <title>Fjat-14205 dsm 2895.</title>
        <authorList>
            <person name="Liu B."/>
            <person name="Wang J."/>
            <person name="Zhu Y."/>
            <person name="Liu G."/>
            <person name="Chen Q."/>
            <person name="Chen Z."/>
            <person name="Lan J."/>
            <person name="Che J."/>
            <person name="Ge C."/>
            <person name="Shi H."/>
            <person name="Pan Z."/>
            <person name="Liu X."/>
        </authorList>
    </citation>
    <scope>NUCLEOTIDE SEQUENCE [LARGE SCALE GENOMIC DNA]</scope>
    <source>
        <strain evidence="4 6">DSM 2895</strain>
    </source>
</reference>
<feature type="domain" description="Glycosyl transferase family 1" evidence="2">
    <location>
        <begin position="187"/>
        <end position="344"/>
    </location>
</feature>
<name>A0A0M0GYJ4_ANEMI</name>
<keyword evidence="1 4" id="KW-0808">Transferase</keyword>
<dbReference type="InterPro" id="IPR028098">
    <property type="entry name" value="Glyco_trans_4-like_N"/>
</dbReference>
<dbReference type="GeneID" id="42304102"/>
<feature type="domain" description="Glycosyltransferase subfamily 4-like N-terminal" evidence="3">
    <location>
        <begin position="26"/>
        <end position="166"/>
    </location>
</feature>
<evidence type="ECO:0000259" key="2">
    <source>
        <dbReference type="Pfam" id="PF00534"/>
    </source>
</evidence>
<dbReference type="PANTHER" id="PTHR46401">
    <property type="entry name" value="GLYCOSYLTRANSFERASE WBBK-RELATED"/>
    <property type="match status" value="1"/>
</dbReference>
<evidence type="ECO:0000313" key="6">
    <source>
        <dbReference type="Proteomes" id="UP000037269"/>
    </source>
</evidence>
<dbReference type="OrthoDB" id="9813214at2"/>
<dbReference type="Pfam" id="PF00534">
    <property type="entry name" value="Glycos_transf_1"/>
    <property type="match status" value="1"/>
</dbReference>
<dbReference type="GO" id="GO:0016757">
    <property type="term" value="F:glycosyltransferase activity"/>
    <property type="evidence" value="ECO:0007669"/>
    <property type="project" value="InterPro"/>
</dbReference>
<dbReference type="Proteomes" id="UP000182836">
    <property type="component" value="Unassembled WGS sequence"/>
</dbReference>
<evidence type="ECO:0000313" key="7">
    <source>
        <dbReference type="Proteomes" id="UP000182836"/>
    </source>
</evidence>
<dbReference type="GO" id="GO:0009103">
    <property type="term" value="P:lipopolysaccharide biosynthetic process"/>
    <property type="evidence" value="ECO:0007669"/>
    <property type="project" value="TreeGrafter"/>
</dbReference>
<sequence length="383" mass="43491">MRNFVICHLTSVHPPMDTRIFTKECSSLAGAGYETHLIVPDAPAGMHNGVRFHSITRGRGRLNRMTKTVRDVYRKAIEIDADAYHFHDPELLPVGLLLKMKGKKVVYDVHEDVPRQILSKYWIPAPLRKVISRTFETFENFAAKRFDTIAAATPFISKRFARIGCHSLYVNNYPLLAEFVTPERDWSRKERAVTYVGGISVKRGIQEMVKAMGRTDTKLLLAGKFIPASLRDETTRIPGWERVEEFGHVSREEVQQILGRSMAGLVTLHPIINYKDALPVKMFEYMAAGIPVIASDFPLWREIVEGNECGICVDPLDDKQIAEAIQYLVDHPEEAKRMGDNGRRAIEEKYSWEMEAKKLVAMYEGFGPGTQRSIPLQKQASSQ</sequence>
<reference evidence="5 7" key="2">
    <citation type="submission" date="2016-10" db="EMBL/GenBank/DDBJ databases">
        <authorList>
            <person name="de Groot N.N."/>
        </authorList>
    </citation>
    <scope>NUCLEOTIDE SEQUENCE [LARGE SCALE GENOMIC DNA]</scope>
    <source>
        <strain evidence="5 7">DSM 2895</strain>
    </source>
</reference>
<protein>
    <submittedName>
        <fullName evidence="4">Glycosyl transferase</fullName>
    </submittedName>
</protein>
<organism evidence="4 6">
    <name type="scientific">Aneurinibacillus migulanus</name>
    <name type="common">Bacillus migulanus</name>
    <dbReference type="NCBI Taxonomy" id="47500"/>
    <lineage>
        <taxon>Bacteria</taxon>
        <taxon>Bacillati</taxon>
        <taxon>Bacillota</taxon>
        <taxon>Bacilli</taxon>
        <taxon>Bacillales</taxon>
        <taxon>Paenibacillaceae</taxon>
        <taxon>Aneurinibacillus group</taxon>
        <taxon>Aneurinibacillus</taxon>
    </lineage>
</organism>
<dbReference type="Pfam" id="PF13439">
    <property type="entry name" value="Glyco_transf_4"/>
    <property type="match status" value="1"/>
</dbReference>
<dbReference type="CDD" id="cd03794">
    <property type="entry name" value="GT4_WbuB-like"/>
    <property type="match status" value="1"/>
</dbReference>
<proteinExistence type="predicted"/>
<dbReference type="RefSeq" id="WP_043067593.1">
    <property type="nucleotide sequence ID" value="NZ_BJOA01000123.1"/>
</dbReference>
<dbReference type="Proteomes" id="UP000037269">
    <property type="component" value="Unassembled WGS sequence"/>
</dbReference>
<dbReference type="AlphaFoldDB" id="A0A0M0GYJ4"/>